<dbReference type="KEGG" id="prel:PRELSG_1259000"/>
<dbReference type="Gene3D" id="1.10.510.10">
    <property type="entry name" value="Transferase(Phosphotransferase) domain 1"/>
    <property type="match status" value="2"/>
</dbReference>
<evidence type="ECO:0000256" key="8">
    <source>
        <dbReference type="PROSITE-ProRule" id="PRU10141"/>
    </source>
</evidence>
<dbReference type="Proteomes" id="UP000220158">
    <property type="component" value="Chromosome 12"/>
</dbReference>
<accession>A0A1J1H9P8</accession>
<sequence>MKILSFLVYFSKLCNIIIILTFSYYSFLYLFDETISKLKYNIIEKNSIEFSKTDFLIIFNKCSILSRNKRLNLFNDLEKRDNFFKGSFIEYFSLFCKNFHINFKRLISYIGITYEKAKNCICLKEEKKKFFFNYYNYFAFGDEVNEYSYIFHRNNYKLEHELTKRKKKKEKRENCINNKIDWKINNKKNWNNNNDIYCENENNLISKNEKVLDLKNKKKYNMISKKLNKKEKYNEENNKSILKENTSSYSLQRNNNINSKYYLIKKIKDIFKKKKKKDLKDLDVIYIPDTTERETKVLKCKTCLINLEKYLYALKISNEEADDMNKSLDKKKSSDIQIYYDYDNVYYIDKYERERKKKEIISMKYLFYASLLKSNYKMINFTKRLLLSNRNKNKEIYLEIDRYKHKRINYTIKEKLGQGAYGEIWYAISINGKSPFKDVVLKKILINKDEEASQLNAMREVYFGEILKNCDNISRFIEYFEEYETNDGKNYYRYFWLVFADEGYSLSKHLFQTDMNNSGMLIPSSLWWSIKKQNIGMLVLKDLIYQILNGINIAHKKNITHRDIKMENIFVSSKTPFTVRIGDWGSAVEFSNPRFLFMPSENEETDGYQPPESLFGHMKNNFMRLPYYDMWGIGIVFLQFVLGTKNPLEVKNKRNEIELKKLFSKYPINALKEAIFLQSLSELCLTPWSKSSELLILHHKKPLYSSIYSKNIIINKLKYHTSNTLINIKNQSFNIVYNIISQKYNSLVSIPTSPVCSDWRCVNKYSSNISFKEEYHPVDIIYKNVSNIFNETKNNFFNNNTCNDEQFQKILQERDPSGIGLPNKNARNLLRQLLQFDYNNRINAQEALNHPWFLEN</sequence>
<feature type="domain" description="Protein kinase" evidence="10">
    <location>
        <begin position="410"/>
        <end position="853"/>
    </location>
</feature>
<dbReference type="PANTHER" id="PTHR24056">
    <property type="entry name" value="CELL DIVISION PROTEIN KINASE"/>
    <property type="match status" value="1"/>
</dbReference>
<dbReference type="Pfam" id="PF00069">
    <property type="entry name" value="Pkinase"/>
    <property type="match status" value="1"/>
</dbReference>
<keyword evidence="3 8" id="KW-0067">ATP-binding</keyword>
<dbReference type="GeneID" id="39737834"/>
<evidence type="ECO:0000256" key="3">
    <source>
        <dbReference type="ARBA" id="ARBA00022840"/>
    </source>
</evidence>
<dbReference type="PROSITE" id="PS00107">
    <property type="entry name" value="PROTEIN_KINASE_ATP"/>
    <property type="match status" value="1"/>
</dbReference>
<dbReference type="InterPro" id="IPR000719">
    <property type="entry name" value="Prot_kinase_dom"/>
</dbReference>
<dbReference type="InterPro" id="IPR008271">
    <property type="entry name" value="Ser/Thr_kinase_AS"/>
</dbReference>
<feature type="binding site" evidence="8">
    <location>
        <position position="442"/>
    </location>
    <ligand>
        <name>ATP</name>
        <dbReference type="ChEBI" id="CHEBI:30616"/>
    </ligand>
</feature>
<reference evidence="11 12" key="1">
    <citation type="submission" date="2015-04" db="EMBL/GenBank/DDBJ databases">
        <authorList>
            <consortium name="Pathogen Informatics"/>
        </authorList>
    </citation>
    <scope>NUCLEOTIDE SEQUENCE [LARGE SCALE GENOMIC DNA]</scope>
    <source>
        <strain evidence="11 12">SGS1</strain>
    </source>
</reference>
<dbReference type="AlphaFoldDB" id="A0A1J1H9P8"/>
<dbReference type="EMBL" id="LN835307">
    <property type="protein sequence ID" value="CRH01698.1"/>
    <property type="molecule type" value="Genomic_DNA"/>
</dbReference>
<dbReference type="PROSITE" id="PS50011">
    <property type="entry name" value="PROTEIN_KINASE_DOM"/>
    <property type="match status" value="1"/>
</dbReference>
<proteinExistence type="inferred from homology"/>
<evidence type="ECO:0000256" key="9">
    <source>
        <dbReference type="SAM" id="Phobius"/>
    </source>
</evidence>
<dbReference type="GO" id="GO:0004674">
    <property type="term" value="F:protein serine/threonine kinase activity"/>
    <property type="evidence" value="ECO:0007669"/>
    <property type="project" value="UniProtKB-KW"/>
</dbReference>
<evidence type="ECO:0000256" key="5">
    <source>
        <dbReference type="ARBA" id="ARBA00039612"/>
    </source>
</evidence>
<organism evidence="11 12">
    <name type="scientific">Plasmodium relictum</name>
    <dbReference type="NCBI Taxonomy" id="85471"/>
    <lineage>
        <taxon>Eukaryota</taxon>
        <taxon>Sar</taxon>
        <taxon>Alveolata</taxon>
        <taxon>Apicomplexa</taxon>
        <taxon>Aconoidasida</taxon>
        <taxon>Haemosporida</taxon>
        <taxon>Plasmodiidae</taxon>
        <taxon>Plasmodium</taxon>
        <taxon>Plasmodium (Haemamoeba)</taxon>
    </lineage>
</organism>
<dbReference type="InterPro" id="IPR017441">
    <property type="entry name" value="Protein_kinase_ATP_BS"/>
</dbReference>
<dbReference type="Gene3D" id="3.30.200.20">
    <property type="entry name" value="Phosphorylase Kinase, domain 1"/>
    <property type="match status" value="1"/>
</dbReference>
<dbReference type="VEuPathDB" id="PlasmoDB:PRELSG_1259000"/>
<evidence type="ECO:0000256" key="6">
    <source>
        <dbReference type="ARBA" id="ARBA00041902"/>
    </source>
</evidence>
<comment type="similarity">
    <text evidence="1">Belongs to the protein kinase superfamily. CMGC Ser/Thr protein kinase family. CDC2/CDKX subfamily.</text>
</comment>
<evidence type="ECO:0000313" key="11">
    <source>
        <dbReference type="EMBL" id="CRH01698.1"/>
    </source>
</evidence>
<dbReference type="GO" id="GO:0005524">
    <property type="term" value="F:ATP binding"/>
    <property type="evidence" value="ECO:0007669"/>
    <property type="project" value="UniProtKB-UniRule"/>
</dbReference>
<keyword evidence="11" id="KW-0723">Serine/threonine-protein kinase</keyword>
<evidence type="ECO:0000259" key="10">
    <source>
        <dbReference type="PROSITE" id="PS50011"/>
    </source>
</evidence>
<gene>
    <name evidence="11" type="ORF">PRELSG_1259000</name>
</gene>
<dbReference type="RefSeq" id="XP_028534697.1">
    <property type="nucleotide sequence ID" value="XM_028678404.1"/>
</dbReference>
<keyword evidence="9" id="KW-1133">Transmembrane helix</keyword>
<dbReference type="GO" id="GO:0005634">
    <property type="term" value="C:nucleus"/>
    <property type="evidence" value="ECO:0007669"/>
    <property type="project" value="TreeGrafter"/>
</dbReference>
<dbReference type="InterPro" id="IPR050108">
    <property type="entry name" value="CDK"/>
</dbReference>
<keyword evidence="9" id="KW-0812">Transmembrane</keyword>
<keyword evidence="12" id="KW-1185">Reference proteome</keyword>
<evidence type="ECO:0000256" key="1">
    <source>
        <dbReference type="ARBA" id="ARBA00006485"/>
    </source>
</evidence>
<comment type="subunit">
    <text evidence="4">May form a complex composed of at least the catalytic subunit CRK2 and a cyclin.</text>
</comment>
<keyword evidence="11" id="KW-0808">Transferase</keyword>
<keyword evidence="11" id="KW-0418">Kinase</keyword>
<evidence type="ECO:0000256" key="7">
    <source>
        <dbReference type="ARBA" id="ARBA00042858"/>
    </source>
</evidence>
<feature type="transmembrane region" description="Helical" evidence="9">
    <location>
        <begin position="6"/>
        <end position="31"/>
    </location>
</feature>
<protein>
    <recommendedName>
        <fullName evidence="5">Cyclin-dependent kinase 2 homolog</fullName>
    </recommendedName>
    <alternativeName>
        <fullName evidence="6">Cell division control protein 2 homolog</fullName>
    </alternativeName>
    <alternativeName>
        <fullName evidence="7">cdc2-related kinase 2</fullName>
    </alternativeName>
</protein>
<evidence type="ECO:0000256" key="4">
    <source>
        <dbReference type="ARBA" id="ARBA00038543"/>
    </source>
</evidence>
<dbReference type="OrthoDB" id="10264738at2759"/>
<evidence type="ECO:0000256" key="2">
    <source>
        <dbReference type="ARBA" id="ARBA00022741"/>
    </source>
</evidence>
<dbReference type="PROSITE" id="PS00108">
    <property type="entry name" value="PROTEIN_KINASE_ST"/>
    <property type="match status" value="1"/>
</dbReference>
<evidence type="ECO:0000313" key="12">
    <source>
        <dbReference type="Proteomes" id="UP000220158"/>
    </source>
</evidence>
<name>A0A1J1H9P8_PLARL</name>
<dbReference type="SMART" id="SM00220">
    <property type="entry name" value="S_TKc"/>
    <property type="match status" value="1"/>
</dbReference>
<keyword evidence="9" id="KW-0472">Membrane</keyword>
<keyword evidence="2 8" id="KW-0547">Nucleotide-binding</keyword>
<dbReference type="InterPro" id="IPR011009">
    <property type="entry name" value="Kinase-like_dom_sf"/>
</dbReference>
<dbReference type="SUPFAM" id="SSF56112">
    <property type="entry name" value="Protein kinase-like (PK-like)"/>
    <property type="match status" value="1"/>
</dbReference>